<dbReference type="SUPFAM" id="SSF109631">
    <property type="entry name" value="Transcriptional repressor TraM"/>
    <property type="match status" value="1"/>
</dbReference>
<comment type="caution">
    <text evidence="1">The sequence shown here is derived from an EMBL/GenBank/DDBJ whole genome shotgun (WGS) entry which is preliminary data.</text>
</comment>
<dbReference type="Gene3D" id="1.10.287.160">
    <property type="entry name" value="HR1 repeat"/>
    <property type="match status" value="1"/>
</dbReference>
<evidence type="ECO:0000313" key="1">
    <source>
        <dbReference type="EMBL" id="TCN34172.1"/>
    </source>
</evidence>
<evidence type="ECO:0000313" key="2">
    <source>
        <dbReference type="Proteomes" id="UP000295351"/>
    </source>
</evidence>
<organism evidence="1 2">
    <name type="scientific">Shinella granuli</name>
    <dbReference type="NCBI Taxonomy" id="323621"/>
    <lineage>
        <taxon>Bacteria</taxon>
        <taxon>Pseudomonadati</taxon>
        <taxon>Pseudomonadota</taxon>
        <taxon>Alphaproteobacteria</taxon>
        <taxon>Hyphomicrobiales</taxon>
        <taxon>Rhizobiaceae</taxon>
        <taxon>Shinella</taxon>
    </lineage>
</organism>
<reference evidence="1 2" key="1">
    <citation type="submission" date="2019-03" db="EMBL/GenBank/DDBJ databases">
        <title>Genomic Encyclopedia of Type Strains, Phase IV (KMG-IV): sequencing the most valuable type-strain genomes for metagenomic binning, comparative biology and taxonomic classification.</title>
        <authorList>
            <person name="Goeker M."/>
        </authorList>
    </citation>
    <scope>NUCLEOTIDE SEQUENCE [LARGE SCALE GENOMIC DNA]</scope>
    <source>
        <strain evidence="1 2">DSM 18401</strain>
    </source>
</reference>
<dbReference type="InterPro" id="IPR036336">
    <property type="entry name" value="Tscrpt_rep_TraM_sf"/>
</dbReference>
<dbReference type="Proteomes" id="UP000295351">
    <property type="component" value="Unassembled WGS sequence"/>
</dbReference>
<dbReference type="InterPro" id="IPR015309">
    <property type="entry name" value="Tscrpt_rep_TraM"/>
</dbReference>
<dbReference type="EMBL" id="SLVX01000038">
    <property type="protein sequence ID" value="TCN34172.1"/>
    <property type="molecule type" value="Genomic_DNA"/>
</dbReference>
<dbReference type="RefSeq" id="WP_133036883.1">
    <property type="nucleotide sequence ID" value="NZ_BAABEI010000014.1"/>
</dbReference>
<proteinExistence type="predicted"/>
<name>A0A4R2C3J9_SHIGR</name>
<sequence length="99" mass="10978">MDADDRLNGEAVDLKPLIGLLHGLPSPLVERLTIDAIREHRDLLERAENLFNELPADVKAGKELVSDTHIAYLEATIRMHAQMSALTTLLHILGYTPKA</sequence>
<dbReference type="GO" id="GO:0045892">
    <property type="term" value="P:negative regulation of DNA-templated transcription"/>
    <property type="evidence" value="ECO:0007669"/>
    <property type="project" value="InterPro"/>
</dbReference>
<gene>
    <name evidence="1" type="ORF">EV665_1382</name>
</gene>
<keyword evidence="2" id="KW-1185">Reference proteome</keyword>
<protein>
    <submittedName>
        <fullName evidence="1">Transcriptional repressor TraM</fullName>
    </submittedName>
</protein>
<dbReference type="Pfam" id="PF09228">
    <property type="entry name" value="Prok-TraM"/>
    <property type="match status" value="1"/>
</dbReference>
<accession>A0A4R2C3J9</accession>
<dbReference type="AlphaFoldDB" id="A0A4R2C3J9"/>